<dbReference type="Proteomes" id="UP001160301">
    <property type="component" value="Unassembled WGS sequence"/>
</dbReference>
<dbReference type="EMBL" id="JARZHI010000003">
    <property type="protein sequence ID" value="MDI1429044.1"/>
    <property type="molecule type" value="Genomic_DNA"/>
</dbReference>
<evidence type="ECO:0000313" key="1">
    <source>
        <dbReference type="EMBL" id="MDI1429044.1"/>
    </source>
</evidence>
<name>A0ABT6NL46_9BACT</name>
<organism evidence="1 2">
    <name type="scientific">Polyangium sorediatum</name>
    <dbReference type="NCBI Taxonomy" id="889274"/>
    <lineage>
        <taxon>Bacteria</taxon>
        <taxon>Pseudomonadati</taxon>
        <taxon>Myxococcota</taxon>
        <taxon>Polyangia</taxon>
        <taxon>Polyangiales</taxon>
        <taxon>Polyangiaceae</taxon>
        <taxon>Polyangium</taxon>
    </lineage>
</organism>
<accession>A0ABT6NL46</accession>
<dbReference type="RefSeq" id="WP_136967087.1">
    <property type="nucleotide sequence ID" value="NZ_JARZHI010000003.1"/>
</dbReference>
<comment type="caution">
    <text evidence="1">The sequence shown here is derived from an EMBL/GenBank/DDBJ whole genome shotgun (WGS) entry which is preliminary data.</text>
</comment>
<gene>
    <name evidence="1" type="ORF">QHF89_06045</name>
</gene>
<evidence type="ECO:0000313" key="2">
    <source>
        <dbReference type="Proteomes" id="UP001160301"/>
    </source>
</evidence>
<sequence length="73" mass="7837">MAVEEVVLAFAAAVEEAARGPAWNEPDEAPPVSPEFAIARGVAAALELCITPRARAVLRLTARNLRERRERGG</sequence>
<reference evidence="1 2" key="1">
    <citation type="submission" date="2023-04" db="EMBL/GenBank/DDBJ databases">
        <title>The genome sequence of Polyangium sorediatum DSM14670.</title>
        <authorList>
            <person name="Zhang X."/>
        </authorList>
    </citation>
    <scope>NUCLEOTIDE SEQUENCE [LARGE SCALE GENOMIC DNA]</scope>
    <source>
        <strain evidence="1 2">DSM 14670</strain>
    </source>
</reference>
<protein>
    <submittedName>
        <fullName evidence="1">Uncharacterized protein</fullName>
    </submittedName>
</protein>
<keyword evidence="2" id="KW-1185">Reference proteome</keyword>
<proteinExistence type="predicted"/>